<dbReference type="InterPro" id="IPR013783">
    <property type="entry name" value="Ig-like_fold"/>
</dbReference>
<sequence length="336" mass="35116">YYLKNLQLNINNNNNVHNSPQIPPRDALLWPGISPLASRREVQDLIAGGLGVKGVEVTGQGNCYGFSWYIEWTEHPGRKTLAKVNDEDLVFDGDSLSLGIRRVAEGKILHSPLSLDFLTVRRTEPYVAVTVYRYPAGCSSDCSFTYNNDQALYLTMVNGTPGLPGEHTLTISGEGNASTVADDYHIMVGDSFCSIVSLNASQPVGAALHSNPSVTSNYSVSISLTSLSPSSGGTGGGYPVVVSGSGLPSTTSGWRDHVITINGNQCTVTAASVVSVTCIAPPGVEGVAEVNVVVGGKNATLEEGFTYVLNASPSLTSVTPTTSSVLGKSGEAGNGM</sequence>
<dbReference type="SMART" id="SM00429">
    <property type="entry name" value="IPT"/>
    <property type="match status" value="1"/>
</dbReference>
<dbReference type="Pfam" id="PF01833">
    <property type="entry name" value="TIG"/>
    <property type="match status" value="1"/>
</dbReference>
<reference evidence="4" key="1">
    <citation type="journal article" date="2021" name="Sci. Adv.">
        <title>The American lobster genome reveals insights on longevity, neural, and immune adaptations.</title>
        <authorList>
            <person name="Polinski J.M."/>
            <person name="Zimin A.V."/>
            <person name="Clark K.F."/>
            <person name="Kohn A.B."/>
            <person name="Sadowski N."/>
            <person name="Timp W."/>
            <person name="Ptitsyn A."/>
            <person name="Khanna P."/>
            <person name="Romanova D.Y."/>
            <person name="Williams P."/>
            <person name="Greenwood S.J."/>
            <person name="Moroz L.L."/>
            <person name="Walt D.R."/>
            <person name="Bodnar A.G."/>
        </authorList>
    </citation>
    <scope>NUCLEOTIDE SEQUENCE</scope>
    <source>
        <strain evidence="4">GMGI-L3</strain>
    </source>
</reference>
<feature type="compositionally biased region" description="Low complexity" evidence="2">
    <location>
        <begin position="316"/>
        <end position="326"/>
    </location>
</feature>
<dbReference type="InterPro" id="IPR002909">
    <property type="entry name" value="IPT_dom"/>
</dbReference>
<evidence type="ECO:0000259" key="3">
    <source>
        <dbReference type="SMART" id="SM00429"/>
    </source>
</evidence>
<evidence type="ECO:0000256" key="1">
    <source>
        <dbReference type="ARBA" id="ARBA00022729"/>
    </source>
</evidence>
<keyword evidence="1" id="KW-0732">Signal</keyword>
<feature type="non-terminal residue" evidence="4">
    <location>
        <position position="336"/>
    </location>
</feature>
<dbReference type="InterPro" id="IPR052387">
    <property type="entry name" value="Fibrocystin"/>
</dbReference>
<feature type="non-terminal residue" evidence="4">
    <location>
        <position position="1"/>
    </location>
</feature>
<dbReference type="Gene3D" id="2.60.40.10">
    <property type="entry name" value="Immunoglobulins"/>
    <property type="match status" value="1"/>
</dbReference>
<proteinExistence type="predicted"/>
<evidence type="ECO:0000313" key="4">
    <source>
        <dbReference type="EMBL" id="KAG7162645.1"/>
    </source>
</evidence>
<evidence type="ECO:0000256" key="2">
    <source>
        <dbReference type="SAM" id="MobiDB-lite"/>
    </source>
</evidence>
<gene>
    <name evidence="4" type="primary">Pkhd1l1-L5</name>
    <name evidence="4" type="ORF">Hamer_G019361</name>
</gene>
<feature type="domain" description="IPT/TIG" evidence="3">
    <location>
        <begin position="211"/>
        <end position="308"/>
    </location>
</feature>
<protein>
    <submittedName>
        <fullName evidence="4">Fibrocystin-L-like 5</fullName>
    </submittedName>
</protein>
<organism evidence="4 5">
    <name type="scientific">Homarus americanus</name>
    <name type="common">American lobster</name>
    <dbReference type="NCBI Taxonomy" id="6706"/>
    <lineage>
        <taxon>Eukaryota</taxon>
        <taxon>Metazoa</taxon>
        <taxon>Ecdysozoa</taxon>
        <taxon>Arthropoda</taxon>
        <taxon>Crustacea</taxon>
        <taxon>Multicrustacea</taxon>
        <taxon>Malacostraca</taxon>
        <taxon>Eumalacostraca</taxon>
        <taxon>Eucarida</taxon>
        <taxon>Decapoda</taxon>
        <taxon>Pleocyemata</taxon>
        <taxon>Astacidea</taxon>
        <taxon>Nephropoidea</taxon>
        <taxon>Nephropidae</taxon>
        <taxon>Homarus</taxon>
    </lineage>
</organism>
<dbReference type="EMBL" id="JAHLQT010027477">
    <property type="protein sequence ID" value="KAG7162645.1"/>
    <property type="molecule type" value="Genomic_DNA"/>
</dbReference>
<dbReference type="InterPro" id="IPR014756">
    <property type="entry name" value="Ig_E-set"/>
</dbReference>
<evidence type="ECO:0000313" key="5">
    <source>
        <dbReference type="Proteomes" id="UP000747542"/>
    </source>
</evidence>
<keyword evidence="5" id="KW-1185">Reference proteome</keyword>
<dbReference type="Proteomes" id="UP000747542">
    <property type="component" value="Unassembled WGS sequence"/>
</dbReference>
<dbReference type="PANTHER" id="PTHR46769">
    <property type="entry name" value="POLYCYSTIC KIDNEY AND HEPATIC DISEASE 1 (AUTOSOMAL RECESSIVE)-LIKE 1"/>
    <property type="match status" value="1"/>
</dbReference>
<dbReference type="PANTHER" id="PTHR46769:SF2">
    <property type="entry name" value="FIBROCYSTIN-L ISOFORM 2 PRECURSOR-RELATED"/>
    <property type="match status" value="1"/>
</dbReference>
<dbReference type="SUPFAM" id="SSF81296">
    <property type="entry name" value="E set domains"/>
    <property type="match status" value="1"/>
</dbReference>
<accession>A0A8J5JR39</accession>
<name>A0A8J5JR39_HOMAM</name>
<dbReference type="AlphaFoldDB" id="A0A8J5JR39"/>
<comment type="caution">
    <text evidence="4">The sequence shown here is derived from an EMBL/GenBank/DDBJ whole genome shotgun (WGS) entry which is preliminary data.</text>
</comment>
<feature type="region of interest" description="Disordered" evidence="2">
    <location>
        <begin position="316"/>
        <end position="336"/>
    </location>
</feature>